<comment type="caution">
    <text evidence="2">The sequence shown here is derived from an EMBL/GenBank/DDBJ whole genome shotgun (WGS) entry which is preliminary data.</text>
</comment>
<sequence>MGAPAVVISVEKQPGVDTVRLTRDVEAALKEIGAGLPAGVRADRLIFRQANFIETSIRNVETVLVEAIVVVAIVLFAFLLNLRTTAISLTAIPVSILTTAIIFHAAGLSINTMTLGG</sequence>
<dbReference type="Proteomes" id="UP000471082">
    <property type="component" value="Unassembled WGS sequence"/>
</dbReference>
<name>A0A7X5SC38_XANPE</name>
<evidence type="ECO:0000313" key="3">
    <source>
        <dbReference type="Proteomes" id="UP000471082"/>
    </source>
</evidence>
<dbReference type="PRINTS" id="PR00702">
    <property type="entry name" value="ACRIFLAVINRP"/>
</dbReference>
<feature type="non-terminal residue" evidence="2">
    <location>
        <position position="1"/>
    </location>
</feature>
<protein>
    <submittedName>
        <fullName evidence="2">Efflux RND transporter permease subunit</fullName>
    </submittedName>
</protein>
<keyword evidence="1" id="KW-0472">Membrane</keyword>
<dbReference type="PANTHER" id="PTHR32063">
    <property type="match status" value="1"/>
</dbReference>
<dbReference type="PANTHER" id="PTHR32063:SF4">
    <property type="entry name" value="SLR6043 PROTEIN"/>
    <property type="match status" value="1"/>
</dbReference>
<dbReference type="Pfam" id="PF00873">
    <property type="entry name" value="ACR_tran"/>
    <property type="match status" value="1"/>
</dbReference>
<reference evidence="2 3" key="1">
    <citation type="submission" date="2019-11" db="EMBL/GenBank/DDBJ databases">
        <title>Genome-resolved metagenomics to study the prevalence of co-infection and intraspecific heterogeneity among plant pathogen metapopulations.</title>
        <authorList>
            <person name="Newberry E."/>
            <person name="Bhandari R."/>
            <person name="Kemble J."/>
            <person name="Sikora E."/>
            <person name="Potnis N."/>
        </authorList>
    </citation>
    <scope>NUCLEOTIDE SEQUENCE [LARGE SCALE GENOMIC DNA]</scope>
    <source>
        <strain evidence="2">Xp_Tom_Tuscaloosa_18b</strain>
    </source>
</reference>
<dbReference type="Gene3D" id="3.30.70.1320">
    <property type="entry name" value="Multidrug efflux transporter AcrB pore domain like"/>
    <property type="match status" value="1"/>
</dbReference>
<organism evidence="2 3">
    <name type="scientific">Xanthomonas perforans</name>
    <dbReference type="NCBI Taxonomy" id="442694"/>
    <lineage>
        <taxon>Bacteria</taxon>
        <taxon>Pseudomonadati</taxon>
        <taxon>Pseudomonadota</taxon>
        <taxon>Gammaproteobacteria</taxon>
        <taxon>Lysobacterales</taxon>
        <taxon>Lysobacteraceae</taxon>
        <taxon>Xanthomonas</taxon>
    </lineage>
</organism>
<gene>
    <name evidence="2" type="ORF">G3W61_29640</name>
</gene>
<dbReference type="GO" id="GO:0042910">
    <property type="term" value="F:xenobiotic transmembrane transporter activity"/>
    <property type="evidence" value="ECO:0007669"/>
    <property type="project" value="TreeGrafter"/>
</dbReference>
<dbReference type="InterPro" id="IPR001036">
    <property type="entry name" value="Acrflvin-R"/>
</dbReference>
<feature type="transmembrane region" description="Helical" evidence="1">
    <location>
        <begin position="86"/>
        <end position="110"/>
    </location>
</feature>
<accession>A0A7X5SC38</accession>
<evidence type="ECO:0000256" key="1">
    <source>
        <dbReference type="SAM" id="Phobius"/>
    </source>
</evidence>
<dbReference type="SUPFAM" id="SSF82866">
    <property type="entry name" value="Multidrug efflux transporter AcrB transmembrane domain"/>
    <property type="match status" value="1"/>
</dbReference>
<evidence type="ECO:0000313" key="2">
    <source>
        <dbReference type="EMBL" id="NEL80405.1"/>
    </source>
</evidence>
<dbReference type="GO" id="GO:0005886">
    <property type="term" value="C:plasma membrane"/>
    <property type="evidence" value="ECO:0007669"/>
    <property type="project" value="TreeGrafter"/>
</dbReference>
<dbReference type="EMBL" id="JAAGYU010001540">
    <property type="protein sequence ID" value="NEL80405.1"/>
    <property type="molecule type" value="Genomic_DNA"/>
</dbReference>
<feature type="transmembrane region" description="Helical" evidence="1">
    <location>
        <begin position="63"/>
        <end position="80"/>
    </location>
</feature>
<dbReference type="Gene3D" id="1.20.1640.10">
    <property type="entry name" value="Multidrug efflux transporter AcrB transmembrane domain"/>
    <property type="match status" value="1"/>
</dbReference>
<keyword evidence="1" id="KW-0812">Transmembrane</keyword>
<proteinExistence type="predicted"/>
<dbReference type="AlphaFoldDB" id="A0A7X5SC38"/>
<feature type="non-terminal residue" evidence="2">
    <location>
        <position position="117"/>
    </location>
</feature>
<keyword evidence="1" id="KW-1133">Transmembrane helix</keyword>